<dbReference type="Proteomes" id="UP000008718">
    <property type="component" value="Chromosome"/>
</dbReference>
<feature type="chain" id="PRO_5003189033" evidence="1">
    <location>
        <begin position="22"/>
        <end position="82"/>
    </location>
</feature>
<evidence type="ECO:0000313" key="2">
    <source>
        <dbReference type="EMBL" id="ADQ79667.1"/>
    </source>
</evidence>
<name>E4T4M3_PALPW</name>
<accession>E4T4M3</accession>
<feature type="signal peptide" evidence="1">
    <location>
        <begin position="1"/>
        <end position="21"/>
    </location>
</feature>
<dbReference type="RefSeq" id="WP_013445036.1">
    <property type="nucleotide sequence ID" value="NC_014734.1"/>
</dbReference>
<dbReference type="EMBL" id="CP002345">
    <property type="protein sequence ID" value="ADQ79667.1"/>
    <property type="molecule type" value="Genomic_DNA"/>
</dbReference>
<evidence type="ECO:0000313" key="3">
    <source>
        <dbReference type="Proteomes" id="UP000008718"/>
    </source>
</evidence>
<proteinExistence type="predicted"/>
<reference evidence="2 3" key="2">
    <citation type="journal article" date="2011" name="Stand. Genomic Sci.">
        <title>Complete genome sequence of Paludibacter propionicigenes type strain (WB4).</title>
        <authorList>
            <person name="Gronow S."/>
            <person name="Munk C."/>
            <person name="Lapidus A."/>
            <person name="Nolan M."/>
            <person name="Lucas S."/>
            <person name="Hammon N."/>
            <person name="Deshpande S."/>
            <person name="Cheng J.F."/>
            <person name="Tapia R."/>
            <person name="Han C."/>
            <person name="Goodwin L."/>
            <person name="Pitluck S."/>
            <person name="Liolios K."/>
            <person name="Ivanova N."/>
            <person name="Mavromatis K."/>
            <person name="Mikhailova N."/>
            <person name="Pati A."/>
            <person name="Chen A."/>
            <person name="Palaniappan K."/>
            <person name="Land M."/>
            <person name="Hauser L."/>
            <person name="Chang Y.J."/>
            <person name="Jeffries C.D."/>
            <person name="Brambilla E."/>
            <person name="Rohde M."/>
            <person name="Goker M."/>
            <person name="Detter J.C."/>
            <person name="Woyke T."/>
            <person name="Bristow J."/>
            <person name="Eisen J.A."/>
            <person name="Markowitz V."/>
            <person name="Hugenholtz P."/>
            <person name="Kyrpides N.C."/>
            <person name="Klenk H.P."/>
        </authorList>
    </citation>
    <scope>NUCLEOTIDE SEQUENCE [LARGE SCALE GENOMIC DNA]</scope>
    <source>
        <strain evidence="3">DSM 17365 / JCM 13257 / WB4</strain>
    </source>
</reference>
<reference key="1">
    <citation type="submission" date="2010-11" db="EMBL/GenBank/DDBJ databases">
        <title>The complete genome of Paludibacter propionicigenes DSM 17365.</title>
        <authorList>
            <consortium name="US DOE Joint Genome Institute (JGI-PGF)"/>
            <person name="Lucas S."/>
            <person name="Copeland A."/>
            <person name="Lapidus A."/>
            <person name="Bruce D."/>
            <person name="Goodwin L."/>
            <person name="Pitluck S."/>
            <person name="Kyrpides N."/>
            <person name="Mavromatis K."/>
            <person name="Ivanova N."/>
            <person name="Munk A.C."/>
            <person name="Brettin T."/>
            <person name="Detter J.C."/>
            <person name="Han C."/>
            <person name="Tapia R."/>
            <person name="Land M."/>
            <person name="Hauser L."/>
            <person name="Markowitz V."/>
            <person name="Cheng J.-F."/>
            <person name="Hugenholtz P."/>
            <person name="Woyke T."/>
            <person name="Wu D."/>
            <person name="Gronow S."/>
            <person name="Wellnitz S."/>
            <person name="Brambilla E."/>
            <person name="Klenk H.-P."/>
            <person name="Eisen J.A."/>
        </authorList>
    </citation>
    <scope>NUCLEOTIDE SEQUENCE</scope>
    <source>
        <strain>WB4</strain>
    </source>
</reference>
<evidence type="ECO:0000256" key="1">
    <source>
        <dbReference type="SAM" id="SignalP"/>
    </source>
</evidence>
<dbReference type="HOGENOM" id="CLU_2555141_0_0_10"/>
<organism evidence="2 3">
    <name type="scientific">Paludibacter propionicigenes (strain DSM 17365 / JCM 13257 / WB4)</name>
    <dbReference type="NCBI Taxonomy" id="694427"/>
    <lineage>
        <taxon>Bacteria</taxon>
        <taxon>Pseudomonadati</taxon>
        <taxon>Bacteroidota</taxon>
        <taxon>Bacteroidia</taxon>
        <taxon>Bacteroidales</taxon>
        <taxon>Paludibacteraceae</taxon>
        <taxon>Paludibacter</taxon>
    </lineage>
</organism>
<keyword evidence="3" id="KW-1185">Reference proteome</keyword>
<dbReference type="STRING" id="694427.Palpr_1521"/>
<keyword evidence="1" id="KW-0732">Signal</keyword>
<gene>
    <name evidence="2" type="ordered locus">Palpr_1521</name>
</gene>
<sequence>MKKVSVLVLVILFTISLSGVAQNRMPHLNFRGERKEFKHVVRFMFNSERATRMAKWLEESKYANALLQKNEEKMLQELDLVK</sequence>
<dbReference type="AlphaFoldDB" id="E4T4M3"/>
<dbReference type="KEGG" id="ppn:Palpr_1521"/>
<protein>
    <submittedName>
        <fullName evidence="2">Uncharacterized protein</fullName>
    </submittedName>
</protein>